<sequence length="329" mass="35829">MRFRFTLPLVACTLAIAGLAFGISIKDVVFTTKDAGKVVFSHKAHIGKKGIENNCKACHPSIFDMKKKATYTMADMEKGKSCGACHTGKDGVFPLKDCARCHAVKEITYQVKSAGPTPFSHKKHLAMYSDCSACHPKLFKAGRNKPVTMADMERGKSCGACHNGKSAFSVDECARCHLVKEVGLTSRETGKIIFSHKLHAGKRKCGECHNKLYEAGRNKPVGMAAMEKGKSCGACHNGKGLFDVKQCAKCHPVKEVDYKVSGAGPVRFSHEVHLSMYSCNACHTKIFKAGRSARVVTMLEMEKGKSCGACHDGKKAFTVRENCVKCHDM</sequence>
<dbReference type="SUPFAM" id="SSF48695">
    <property type="entry name" value="Multiheme cytochromes"/>
    <property type="match status" value="1"/>
</dbReference>
<dbReference type="NCBIfam" id="TIGR04257">
    <property type="entry name" value="nanowire_3heme"/>
    <property type="match status" value="4"/>
</dbReference>
<dbReference type="Gene3D" id="3.90.10.10">
    <property type="entry name" value="Cytochrome C3"/>
    <property type="match status" value="4"/>
</dbReference>
<dbReference type="PANTHER" id="PTHR39425:SF1">
    <property type="entry name" value="CYTOCHROME C7-LIKE DOMAIN-CONTAINING PROTEIN"/>
    <property type="match status" value="1"/>
</dbReference>
<dbReference type="Pfam" id="PF14522">
    <property type="entry name" value="Cytochrome_C7"/>
    <property type="match status" value="4"/>
</dbReference>
<feature type="domain" description="Cytochrome c7-like" evidence="2">
    <location>
        <begin position="193"/>
        <end position="251"/>
    </location>
</feature>
<protein>
    <submittedName>
        <fullName evidence="3">Cytochrome C</fullName>
    </submittedName>
</protein>
<feature type="signal peptide" evidence="1">
    <location>
        <begin position="1"/>
        <end position="22"/>
    </location>
</feature>
<organism evidence="3">
    <name type="scientific">Geobacter metallireducens</name>
    <dbReference type="NCBI Taxonomy" id="28232"/>
    <lineage>
        <taxon>Bacteria</taxon>
        <taxon>Pseudomonadati</taxon>
        <taxon>Thermodesulfobacteriota</taxon>
        <taxon>Desulfuromonadia</taxon>
        <taxon>Geobacterales</taxon>
        <taxon>Geobacteraceae</taxon>
        <taxon>Geobacter</taxon>
    </lineage>
</organism>
<dbReference type="CDD" id="cd08168">
    <property type="entry name" value="Cytochrom_C3"/>
    <property type="match status" value="2"/>
</dbReference>
<name>A0A831U5E5_GEOME</name>
<evidence type="ECO:0000259" key="2">
    <source>
        <dbReference type="Pfam" id="PF14522"/>
    </source>
</evidence>
<dbReference type="InterPro" id="IPR029467">
    <property type="entry name" value="Cyt_c7-like"/>
</dbReference>
<feature type="domain" description="Cytochrome c7-like" evidence="2">
    <location>
        <begin position="38"/>
        <end position="102"/>
    </location>
</feature>
<proteinExistence type="predicted"/>
<dbReference type="InterPro" id="IPR036280">
    <property type="entry name" value="Multihaem_cyt_sf"/>
</dbReference>
<feature type="domain" description="Cytochrome c7-like" evidence="2">
    <location>
        <begin position="119"/>
        <end position="177"/>
    </location>
</feature>
<dbReference type="EMBL" id="DSOV01000044">
    <property type="protein sequence ID" value="HEN42738.1"/>
    <property type="molecule type" value="Genomic_DNA"/>
</dbReference>
<feature type="domain" description="Cytochrome c7-like" evidence="2">
    <location>
        <begin position="266"/>
        <end position="328"/>
    </location>
</feature>
<evidence type="ECO:0000256" key="1">
    <source>
        <dbReference type="SAM" id="SignalP"/>
    </source>
</evidence>
<reference evidence="3" key="1">
    <citation type="journal article" date="2020" name="mSystems">
        <title>Genome- and Community-Level Interaction Insights into Carbon Utilization and Element Cycling Functions of Hydrothermarchaeota in Hydrothermal Sediment.</title>
        <authorList>
            <person name="Zhou Z."/>
            <person name="Liu Y."/>
            <person name="Xu W."/>
            <person name="Pan J."/>
            <person name="Luo Z.H."/>
            <person name="Li M."/>
        </authorList>
    </citation>
    <scope>NUCLEOTIDE SEQUENCE [LARGE SCALE GENOMIC DNA]</scope>
    <source>
        <strain evidence="3">SpSt-349</strain>
    </source>
</reference>
<dbReference type="PANTHER" id="PTHR39425">
    <property type="entry name" value="LIPOPROTEIN CYTOCHROME C"/>
    <property type="match status" value="1"/>
</dbReference>
<accession>A0A831U5E5</accession>
<comment type="caution">
    <text evidence="3">The sequence shown here is derived from an EMBL/GenBank/DDBJ whole genome shotgun (WGS) entry which is preliminary data.</text>
</comment>
<dbReference type="InterPro" id="IPR026352">
    <property type="entry name" value="Nanowire_3heme"/>
</dbReference>
<keyword evidence="1" id="KW-0732">Signal</keyword>
<evidence type="ECO:0000313" key="3">
    <source>
        <dbReference type="EMBL" id="HEN42738.1"/>
    </source>
</evidence>
<dbReference type="AlphaFoldDB" id="A0A831U5E5"/>
<gene>
    <name evidence="3" type="ORF">ENQ87_10255</name>
</gene>
<feature type="chain" id="PRO_5032507582" evidence="1">
    <location>
        <begin position="23"/>
        <end position="329"/>
    </location>
</feature>